<evidence type="ECO:0000256" key="10">
    <source>
        <dbReference type="ARBA" id="ARBA00022989"/>
    </source>
</evidence>
<evidence type="ECO:0000256" key="4">
    <source>
        <dbReference type="ARBA" id="ARBA00022448"/>
    </source>
</evidence>
<comment type="function">
    <text evidence="16">Core subunit of the mitochondrial membrane respiratory chain NADH dehydrogenase (Complex I) which catalyzes electron transfer from NADH through the respiratory chain, using ubiquinone as an electron acceptor. Essential for the catalytic activity and assembly of complex I.</text>
</comment>
<dbReference type="Pfam" id="PF00662">
    <property type="entry name" value="Proton_antipo_N"/>
    <property type="match status" value="1"/>
</dbReference>
<evidence type="ECO:0000256" key="6">
    <source>
        <dbReference type="ARBA" id="ARBA00022692"/>
    </source>
</evidence>
<name>A9UKA5_BUGNE</name>
<keyword evidence="9" id="KW-0249">Electron transport</keyword>
<feature type="transmembrane region" description="Helical" evidence="16">
    <location>
        <begin position="244"/>
        <end position="265"/>
    </location>
</feature>
<evidence type="ECO:0000256" key="13">
    <source>
        <dbReference type="ARBA" id="ARBA00023128"/>
    </source>
</evidence>
<dbReference type="AlphaFoldDB" id="A9UKA5"/>
<dbReference type="GeneID" id="5846137"/>
<dbReference type="EC" id="7.1.1.2" evidence="2 16"/>
<feature type="domain" description="NADH:quinone oxidoreductase/Mrp antiporter transmembrane" evidence="17">
    <location>
        <begin position="112"/>
        <end position="385"/>
    </location>
</feature>
<feature type="transmembrane region" description="Helical" evidence="16">
    <location>
        <begin position="7"/>
        <end position="27"/>
    </location>
</feature>
<keyword evidence="12 16" id="KW-0830">Ubiquinone</keyword>
<sequence>MKKWNKLTYPLMTAILLMTMFLITQMYNIYIIETQTAVIKEWELLSIKSMMINVTLLLDKTSMIFSSTILLISFSVMLFTTSYMATDQNIKYFIMTVVTFIASMNALIFFPNLITILLGWDGLGLSSYLLVLYYMNEKAMNAAMLTALTNRIGDALLIMAVAWTMMKGNWNMFLLTLQSPSFIMMSIMLAAMTKSAQLPFSAWLPAAMAAPTPVSALVHSSTLVTAGIYLLIRFFPSFNMLKNFSMLMMITGIMTCLMASMSACMENDLKKMIALSTLSQLGVMMMCLGANQPQLAFFHLITHALFKALLFICAGNIIHSNFNNQDMRMIGNMSQSMPLTTATLNIANMSLCGLPFMAGFYSKDLIIETLMHTNVPLMTMMLMLLSVSLTSAYSMKLAMLTLWSPVKGSAMQNPNDQSKLSLISYVTLTTGAITSGASMNWFFSPQLMDLTLPIYLKLMTITIITFMGMMMWMVMKYHQIPQNHFLTTMWFLTFITTFHINKKSSKLMKTMQYNENTWMEKISGMGMKSLMKKNTQLSQSSTNMSWTMTMTSMMLIMMITIMNL</sequence>
<comment type="similarity">
    <text evidence="16">Belongs to the complex I subunit 5 family.</text>
</comment>
<evidence type="ECO:0000259" key="17">
    <source>
        <dbReference type="Pfam" id="PF00361"/>
    </source>
</evidence>
<dbReference type="Pfam" id="PF06455">
    <property type="entry name" value="NADH5_C"/>
    <property type="match status" value="1"/>
</dbReference>
<proteinExistence type="inferred from homology"/>
<keyword evidence="6 16" id="KW-0812">Transmembrane</keyword>
<keyword evidence="7" id="KW-0999">Mitochondrion inner membrane</keyword>
<reference evidence="20" key="1">
    <citation type="submission" date="2004-07" db="EMBL/GenBank/DDBJ databases">
        <authorList>
            <person name="Jang K."/>
        </authorList>
    </citation>
    <scope>NUCLEOTIDE SEQUENCE</scope>
</reference>
<feature type="transmembrane region" description="Helical" evidence="16">
    <location>
        <begin position="485"/>
        <end position="501"/>
    </location>
</feature>
<evidence type="ECO:0000313" key="20">
    <source>
        <dbReference type="EMBL" id="AAT79563.1"/>
    </source>
</evidence>
<keyword evidence="14 16" id="KW-0472">Membrane</keyword>
<evidence type="ECO:0000256" key="3">
    <source>
        <dbReference type="ARBA" id="ARBA00021096"/>
    </source>
</evidence>
<feature type="transmembrane region" description="Helical" evidence="16">
    <location>
        <begin position="544"/>
        <end position="562"/>
    </location>
</feature>
<comment type="catalytic activity">
    <reaction evidence="15 16">
        <text>a ubiquinone + NADH + 5 H(+)(in) = a ubiquinol + NAD(+) + 4 H(+)(out)</text>
        <dbReference type="Rhea" id="RHEA:29091"/>
        <dbReference type="Rhea" id="RHEA-COMP:9565"/>
        <dbReference type="Rhea" id="RHEA-COMP:9566"/>
        <dbReference type="ChEBI" id="CHEBI:15378"/>
        <dbReference type="ChEBI" id="CHEBI:16389"/>
        <dbReference type="ChEBI" id="CHEBI:17976"/>
        <dbReference type="ChEBI" id="CHEBI:57540"/>
        <dbReference type="ChEBI" id="CHEBI:57945"/>
        <dbReference type="EC" id="7.1.1.2"/>
    </reaction>
</comment>
<dbReference type="PANTHER" id="PTHR42829:SF2">
    <property type="entry name" value="NADH-UBIQUINONE OXIDOREDUCTASE CHAIN 5"/>
    <property type="match status" value="1"/>
</dbReference>
<evidence type="ECO:0000256" key="5">
    <source>
        <dbReference type="ARBA" id="ARBA00022660"/>
    </source>
</evidence>
<organism evidence="20">
    <name type="scientific">Bugula neritina</name>
    <name type="common">Brown bryozoan</name>
    <name type="synonym">Sertularia neritina</name>
    <dbReference type="NCBI Taxonomy" id="10212"/>
    <lineage>
        <taxon>Eukaryota</taxon>
        <taxon>Metazoa</taxon>
        <taxon>Spiralia</taxon>
        <taxon>Lophotrochozoa</taxon>
        <taxon>Bryozoa</taxon>
        <taxon>Gymnolaemata</taxon>
        <taxon>Cheilostomatida</taxon>
        <taxon>Flustrina</taxon>
        <taxon>Buguloidea</taxon>
        <taxon>Bugulidae</taxon>
        <taxon>Bugula</taxon>
    </lineage>
</organism>
<feature type="transmembrane region" description="Helical" evidence="16">
    <location>
        <begin position="422"/>
        <end position="442"/>
    </location>
</feature>
<feature type="transmembrane region" description="Helical" evidence="16">
    <location>
        <begin position="203"/>
        <end position="232"/>
    </location>
</feature>
<dbReference type="EMBL" id="AY690838">
    <property type="protein sequence ID" value="AAT79563.1"/>
    <property type="molecule type" value="Genomic_DNA"/>
</dbReference>
<dbReference type="GO" id="GO:0008137">
    <property type="term" value="F:NADH dehydrogenase (ubiquinone) activity"/>
    <property type="evidence" value="ECO:0007669"/>
    <property type="project" value="UniProtKB-EC"/>
</dbReference>
<evidence type="ECO:0000256" key="14">
    <source>
        <dbReference type="ARBA" id="ARBA00023136"/>
    </source>
</evidence>
<reference evidence="20" key="2">
    <citation type="journal article" date="2009" name="BMC Genomics">
        <title>Complete mitochondrial genome of Bugula neritina (Bryozoa, Gymnolaemata, Cheilostomata): phylogenetic position of Bryozoa and phylogeny of lophophorates within the Lophotrochozoa.</title>
        <authorList>
            <person name="Jang K.H."/>
            <person name="Hwang U.W."/>
        </authorList>
    </citation>
    <scope>NUCLEOTIDE SEQUENCE</scope>
</reference>
<dbReference type="PRINTS" id="PR01434">
    <property type="entry name" value="NADHDHGNASE5"/>
</dbReference>
<evidence type="ECO:0000256" key="15">
    <source>
        <dbReference type="ARBA" id="ARBA00049551"/>
    </source>
</evidence>
<keyword evidence="13 16" id="KW-0496">Mitochondrion</keyword>
<evidence type="ECO:0000256" key="8">
    <source>
        <dbReference type="ARBA" id="ARBA00022967"/>
    </source>
</evidence>
<keyword evidence="10 16" id="KW-1133">Transmembrane helix</keyword>
<gene>
    <name evidence="20" type="primary">ND5</name>
</gene>
<feature type="transmembrane region" description="Helical" evidence="16">
    <location>
        <begin position="172"/>
        <end position="191"/>
    </location>
</feature>
<feature type="transmembrane region" description="Helical" evidence="16">
    <location>
        <begin position="272"/>
        <end position="291"/>
    </location>
</feature>
<evidence type="ECO:0000256" key="7">
    <source>
        <dbReference type="ARBA" id="ARBA00022792"/>
    </source>
</evidence>
<keyword evidence="8" id="KW-1278">Translocase</keyword>
<dbReference type="InterPro" id="IPR001516">
    <property type="entry name" value="Proton_antipo_N"/>
</dbReference>
<evidence type="ECO:0000256" key="1">
    <source>
        <dbReference type="ARBA" id="ARBA00004448"/>
    </source>
</evidence>
<feature type="transmembrane region" description="Helical" evidence="16">
    <location>
        <begin position="454"/>
        <end position="473"/>
    </location>
</feature>
<dbReference type="GO" id="GO:0005743">
    <property type="term" value="C:mitochondrial inner membrane"/>
    <property type="evidence" value="ECO:0007669"/>
    <property type="project" value="UniProtKB-SubCell"/>
</dbReference>
<evidence type="ECO:0000256" key="12">
    <source>
        <dbReference type="ARBA" id="ARBA00023075"/>
    </source>
</evidence>
<evidence type="ECO:0000259" key="19">
    <source>
        <dbReference type="Pfam" id="PF06455"/>
    </source>
</evidence>
<comment type="subcellular location">
    <subcellularLocation>
        <location evidence="1">Mitochondrion inner membrane</location>
        <topology evidence="1">Multi-pass membrane protein</topology>
    </subcellularLocation>
</comment>
<dbReference type="InterPro" id="IPR003945">
    <property type="entry name" value="NU5C-like"/>
</dbReference>
<dbReference type="InterPro" id="IPR010934">
    <property type="entry name" value="NADH_DH_su5_C"/>
</dbReference>
<feature type="transmembrane region" description="Helical" evidence="16">
    <location>
        <begin position="381"/>
        <end position="402"/>
    </location>
</feature>
<feature type="transmembrane region" description="Helical" evidence="16">
    <location>
        <begin position="339"/>
        <end position="361"/>
    </location>
</feature>
<dbReference type="RefSeq" id="YP_001648407.1">
    <property type="nucleotide sequence ID" value="NC_010197.1"/>
</dbReference>
<dbReference type="PANTHER" id="PTHR42829">
    <property type="entry name" value="NADH-UBIQUINONE OXIDOREDUCTASE CHAIN 5"/>
    <property type="match status" value="1"/>
</dbReference>
<dbReference type="Pfam" id="PF00361">
    <property type="entry name" value="Proton_antipo_M"/>
    <property type="match status" value="1"/>
</dbReference>
<dbReference type="GO" id="GO:0003954">
    <property type="term" value="F:NADH dehydrogenase activity"/>
    <property type="evidence" value="ECO:0007669"/>
    <property type="project" value="TreeGrafter"/>
</dbReference>
<feature type="transmembrane region" description="Helical" evidence="16">
    <location>
        <begin position="63"/>
        <end position="85"/>
    </location>
</feature>
<dbReference type="GO" id="GO:0042773">
    <property type="term" value="P:ATP synthesis coupled electron transport"/>
    <property type="evidence" value="ECO:0007669"/>
    <property type="project" value="InterPro"/>
</dbReference>
<dbReference type="InterPro" id="IPR001750">
    <property type="entry name" value="ND/Mrp_TM"/>
</dbReference>
<keyword evidence="4 16" id="KW-0813">Transport</keyword>
<accession>A9UKA5</accession>
<keyword evidence="5" id="KW-0679">Respiratory chain</keyword>
<feature type="domain" description="NADH dehydrogenase subunit 5 C-terminal" evidence="19">
    <location>
        <begin position="393"/>
        <end position="562"/>
    </location>
</feature>
<dbReference type="GO" id="GO:0015990">
    <property type="term" value="P:electron transport coupled proton transport"/>
    <property type="evidence" value="ECO:0007669"/>
    <property type="project" value="TreeGrafter"/>
</dbReference>
<evidence type="ECO:0000256" key="16">
    <source>
        <dbReference type="RuleBase" id="RU003404"/>
    </source>
</evidence>
<evidence type="ECO:0000256" key="11">
    <source>
        <dbReference type="ARBA" id="ARBA00023027"/>
    </source>
</evidence>
<feature type="transmembrane region" description="Helical" evidence="16">
    <location>
        <begin position="92"/>
        <end position="110"/>
    </location>
</feature>
<evidence type="ECO:0000259" key="18">
    <source>
        <dbReference type="Pfam" id="PF00662"/>
    </source>
</evidence>
<keyword evidence="11 16" id="KW-0520">NAD</keyword>
<geneLocation type="mitochondrion" evidence="20"/>
<dbReference type="CTD" id="4540"/>
<feature type="domain" description="NADH-Ubiquinone oxidoreductase (complex I) chain 5 N-terminal" evidence="18">
    <location>
        <begin position="45"/>
        <end position="93"/>
    </location>
</feature>
<feature type="transmembrane region" description="Helical" evidence="16">
    <location>
        <begin position="116"/>
        <end position="136"/>
    </location>
</feature>
<protein>
    <recommendedName>
        <fullName evidence="3 16">NADH-ubiquinone oxidoreductase chain 5</fullName>
        <ecNumber evidence="2 16">7.1.1.2</ecNumber>
    </recommendedName>
</protein>
<feature type="transmembrane region" description="Helical" evidence="16">
    <location>
        <begin position="297"/>
        <end position="318"/>
    </location>
</feature>
<evidence type="ECO:0000256" key="2">
    <source>
        <dbReference type="ARBA" id="ARBA00012944"/>
    </source>
</evidence>
<evidence type="ECO:0000256" key="9">
    <source>
        <dbReference type="ARBA" id="ARBA00022982"/>
    </source>
</evidence>